<protein>
    <submittedName>
        <fullName evidence="2">Uncharacterized protein</fullName>
    </submittedName>
</protein>
<dbReference type="EMBL" id="JACLYU010000003">
    <property type="protein sequence ID" value="MBM6699292.1"/>
    <property type="molecule type" value="Genomic_DNA"/>
</dbReference>
<keyword evidence="1" id="KW-0812">Transmembrane</keyword>
<reference evidence="2" key="2">
    <citation type="journal article" date="2021" name="Sci. Rep.">
        <title>The distribution of antibiotic resistance genes in chicken gut microbiota commensals.</title>
        <authorList>
            <person name="Juricova H."/>
            <person name="Matiasovicova J."/>
            <person name="Kubasova T."/>
            <person name="Cejkova D."/>
            <person name="Rychlik I."/>
        </authorList>
    </citation>
    <scope>NUCLEOTIDE SEQUENCE</scope>
    <source>
        <strain evidence="2">An836</strain>
    </source>
</reference>
<gene>
    <name evidence="2" type="ORF">H7U32_02900</name>
</gene>
<evidence type="ECO:0000313" key="3">
    <source>
        <dbReference type="Proteomes" id="UP000718821"/>
    </source>
</evidence>
<comment type="caution">
    <text evidence="2">The sequence shown here is derived from an EMBL/GenBank/DDBJ whole genome shotgun (WGS) entry which is preliminary data.</text>
</comment>
<dbReference type="RefSeq" id="WP_204467912.1">
    <property type="nucleotide sequence ID" value="NZ_JACLYU010000003.1"/>
</dbReference>
<keyword evidence="1" id="KW-1133">Transmembrane helix</keyword>
<dbReference type="AlphaFoldDB" id="A0A938WX61"/>
<organism evidence="2 3">
    <name type="scientific">Bifidobacterium pullorum subsp. saeculare</name>
    <dbReference type="NCBI Taxonomy" id="78257"/>
    <lineage>
        <taxon>Bacteria</taxon>
        <taxon>Bacillati</taxon>
        <taxon>Actinomycetota</taxon>
        <taxon>Actinomycetes</taxon>
        <taxon>Bifidobacteriales</taxon>
        <taxon>Bifidobacteriaceae</taxon>
        <taxon>Bifidobacterium</taxon>
    </lineage>
</organism>
<feature type="transmembrane region" description="Helical" evidence="1">
    <location>
        <begin position="36"/>
        <end position="60"/>
    </location>
</feature>
<reference evidence="2" key="1">
    <citation type="submission" date="2020-08" db="EMBL/GenBank/DDBJ databases">
        <authorList>
            <person name="Cejkova D."/>
            <person name="Kubasova T."/>
            <person name="Jahodarova E."/>
            <person name="Rychlik I."/>
        </authorList>
    </citation>
    <scope>NUCLEOTIDE SEQUENCE</scope>
    <source>
        <strain evidence="2">An836</strain>
    </source>
</reference>
<evidence type="ECO:0000313" key="2">
    <source>
        <dbReference type="EMBL" id="MBM6699292.1"/>
    </source>
</evidence>
<proteinExistence type="predicted"/>
<evidence type="ECO:0000256" key="1">
    <source>
        <dbReference type="SAM" id="Phobius"/>
    </source>
</evidence>
<sequence>MLFLAWITSPAILACTLIFLWPLIHMARTERGRARIVWCVLLACDVLLIVVFGLLAASFLTLPR</sequence>
<keyword evidence="1" id="KW-0472">Membrane</keyword>
<feature type="transmembrane region" description="Helical" evidence="1">
    <location>
        <begin position="6"/>
        <end position="24"/>
    </location>
</feature>
<keyword evidence="3" id="KW-1185">Reference proteome</keyword>
<accession>A0A938WX61</accession>
<dbReference type="Proteomes" id="UP000718821">
    <property type="component" value="Unassembled WGS sequence"/>
</dbReference>
<name>A0A938WX61_9BIFI</name>